<keyword evidence="3 6" id="KW-0238">DNA-binding</keyword>
<dbReference type="PANTHER" id="PTHR30537">
    <property type="entry name" value="HTH-TYPE TRANSCRIPTIONAL REGULATOR"/>
    <property type="match status" value="1"/>
</dbReference>
<dbReference type="STRING" id="735517.SAMN05444272_1651"/>
<evidence type="ECO:0000256" key="3">
    <source>
        <dbReference type="ARBA" id="ARBA00023125"/>
    </source>
</evidence>
<dbReference type="InterPro" id="IPR005119">
    <property type="entry name" value="LysR_subst-bd"/>
</dbReference>
<evidence type="ECO:0000256" key="1">
    <source>
        <dbReference type="ARBA" id="ARBA00009437"/>
    </source>
</evidence>
<dbReference type="GO" id="GO:0043565">
    <property type="term" value="F:sequence-specific DNA binding"/>
    <property type="evidence" value="ECO:0007669"/>
    <property type="project" value="TreeGrafter"/>
</dbReference>
<evidence type="ECO:0000256" key="4">
    <source>
        <dbReference type="ARBA" id="ARBA00023163"/>
    </source>
</evidence>
<proteinExistence type="inferred from homology"/>
<dbReference type="PROSITE" id="PS50931">
    <property type="entry name" value="HTH_LYSR"/>
    <property type="match status" value="1"/>
</dbReference>
<feature type="domain" description="HTH lysR-type" evidence="5">
    <location>
        <begin position="16"/>
        <end position="73"/>
    </location>
</feature>
<dbReference type="GO" id="GO:0006351">
    <property type="term" value="P:DNA-templated transcription"/>
    <property type="evidence" value="ECO:0007669"/>
    <property type="project" value="TreeGrafter"/>
</dbReference>
<dbReference type="SUPFAM" id="SSF46785">
    <property type="entry name" value="Winged helix' DNA-binding domain"/>
    <property type="match status" value="1"/>
</dbReference>
<keyword evidence="2" id="KW-0805">Transcription regulation</keyword>
<dbReference type="InterPro" id="IPR036388">
    <property type="entry name" value="WH-like_DNA-bd_sf"/>
</dbReference>
<keyword evidence="7" id="KW-1185">Reference proteome</keyword>
<dbReference type="InterPro" id="IPR000847">
    <property type="entry name" value="LysR_HTH_N"/>
</dbReference>
<accession>A0A1M7FLV1</accession>
<evidence type="ECO:0000313" key="7">
    <source>
        <dbReference type="Proteomes" id="UP000186002"/>
    </source>
</evidence>
<dbReference type="CDD" id="cd08472">
    <property type="entry name" value="PBP2_CrgA_like_3"/>
    <property type="match status" value="1"/>
</dbReference>
<dbReference type="SUPFAM" id="SSF53850">
    <property type="entry name" value="Periplasmic binding protein-like II"/>
    <property type="match status" value="1"/>
</dbReference>
<dbReference type="EMBL" id="FRBW01000002">
    <property type="protein sequence ID" value="SHM05041.1"/>
    <property type="molecule type" value="Genomic_DNA"/>
</dbReference>
<dbReference type="GO" id="GO:0003700">
    <property type="term" value="F:DNA-binding transcription factor activity"/>
    <property type="evidence" value="ECO:0007669"/>
    <property type="project" value="InterPro"/>
</dbReference>
<gene>
    <name evidence="6" type="ORF">SAMN05444272_1651</name>
</gene>
<evidence type="ECO:0000259" key="5">
    <source>
        <dbReference type="PROSITE" id="PS50931"/>
    </source>
</evidence>
<dbReference type="Gene3D" id="1.10.10.10">
    <property type="entry name" value="Winged helix-like DNA-binding domain superfamily/Winged helix DNA-binding domain"/>
    <property type="match status" value="1"/>
</dbReference>
<evidence type="ECO:0000313" key="6">
    <source>
        <dbReference type="EMBL" id="SHM05041.1"/>
    </source>
</evidence>
<keyword evidence="4" id="KW-0804">Transcription</keyword>
<dbReference type="Proteomes" id="UP000186002">
    <property type="component" value="Unassembled WGS sequence"/>
</dbReference>
<dbReference type="AlphaFoldDB" id="A0A1M7FLV1"/>
<dbReference type="PANTHER" id="PTHR30537:SF72">
    <property type="entry name" value="LYSR FAMILY TRANSCRIPTIONAL REGULATOR"/>
    <property type="match status" value="1"/>
</dbReference>
<reference evidence="6 7" key="1">
    <citation type="submission" date="2016-11" db="EMBL/GenBank/DDBJ databases">
        <authorList>
            <person name="Jaros S."/>
            <person name="Januszkiewicz K."/>
            <person name="Wedrychowicz H."/>
        </authorList>
    </citation>
    <scope>NUCLEOTIDE SEQUENCE [LARGE SCALE GENOMIC DNA]</scope>
    <source>
        <strain evidence="6 7">DSM 22153</strain>
    </source>
</reference>
<dbReference type="InterPro" id="IPR058163">
    <property type="entry name" value="LysR-type_TF_proteobact-type"/>
</dbReference>
<dbReference type="Pfam" id="PF00126">
    <property type="entry name" value="HTH_1"/>
    <property type="match status" value="1"/>
</dbReference>
<dbReference type="FunFam" id="1.10.10.10:FF:000001">
    <property type="entry name" value="LysR family transcriptional regulator"/>
    <property type="match status" value="1"/>
</dbReference>
<comment type="similarity">
    <text evidence="1">Belongs to the LysR transcriptional regulatory family.</text>
</comment>
<protein>
    <submittedName>
        <fullName evidence="6">DNA-binding transcriptional regulator, LysR family</fullName>
    </submittedName>
</protein>
<sequence>MKIDITISSRLTILMDRLDRLELFIRIVDWGSFARAASELNIARSSATNAVKALERETGVRLLARSTRHLAVTPEGDAFYQRARTILTEVEETFGAFRNASPRGHLRVEAPGQLTRSFLVPHLPDFLARFPDITISFGQSDRLADLVREGVDCVIRAGHPQDSSLQIRKVGELPEVTCASPAYIARHGLPHSLEDLGGHEMVGFVSSRTGEIMPMEFCKAGRVETRLLPARVSTDNSDTAAALALEGLGLVQAPRYRFKPYLASGALIEVLPDMPPEPLPLHALHASGRSVSHRLGVFLDWVRDVLAREL</sequence>
<evidence type="ECO:0000256" key="2">
    <source>
        <dbReference type="ARBA" id="ARBA00023015"/>
    </source>
</evidence>
<dbReference type="Pfam" id="PF03466">
    <property type="entry name" value="LysR_substrate"/>
    <property type="match status" value="1"/>
</dbReference>
<dbReference type="Gene3D" id="3.40.190.290">
    <property type="match status" value="1"/>
</dbReference>
<organism evidence="6 7">
    <name type="scientific">Roseibium suaedae</name>
    <dbReference type="NCBI Taxonomy" id="735517"/>
    <lineage>
        <taxon>Bacteria</taxon>
        <taxon>Pseudomonadati</taxon>
        <taxon>Pseudomonadota</taxon>
        <taxon>Alphaproteobacteria</taxon>
        <taxon>Hyphomicrobiales</taxon>
        <taxon>Stappiaceae</taxon>
        <taxon>Roseibium</taxon>
    </lineage>
</organism>
<dbReference type="InterPro" id="IPR036390">
    <property type="entry name" value="WH_DNA-bd_sf"/>
</dbReference>
<name>A0A1M7FLV1_9HYPH</name>